<dbReference type="EMBL" id="KQ235229">
    <property type="protein sequence ID" value="KNA01748.1"/>
    <property type="molecule type" value="Genomic_DNA"/>
</dbReference>
<dbReference type="Pfam" id="PF05795">
    <property type="entry name" value="Plasmodium_Vir"/>
    <property type="match status" value="2"/>
</dbReference>
<protein>
    <recommendedName>
        <fullName evidence="4">VIR protein</fullName>
    </recommendedName>
</protein>
<evidence type="ECO:0000313" key="2">
    <source>
        <dbReference type="EMBL" id="KNA01748.1"/>
    </source>
</evidence>
<name>A0A0J9U3L8_PLAVI</name>
<evidence type="ECO:0000256" key="1">
    <source>
        <dbReference type="SAM" id="Phobius"/>
    </source>
</evidence>
<keyword evidence="1" id="KW-0472">Membrane</keyword>
<dbReference type="InterPro" id="IPR008780">
    <property type="entry name" value="Plasmodium_Vir"/>
</dbReference>
<dbReference type="OrthoDB" id="10430327at2759"/>
<evidence type="ECO:0000313" key="3">
    <source>
        <dbReference type="Proteomes" id="UP000053239"/>
    </source>
</evidence>
<reference evidence="2 3" key="1">
    <citation type="submission" date="2011-09" db="EMBL/GenBank/DDBJ databases">
        <title>The Genome Sequence of Plasmodium vivax North Korean.</title>
        <authorList>
            <consortium name="The Broad Institute Genome Sequencing Platform"/>
            <consortium name="The Broad Institute Genome Sequencing Center for Infectious Disease"/>
            <person name="Neafsey D."/>
            <person name="Carlton J."/>
            <person name="Barnwell J."/>
            <person name="Collins W."/>
            <person name="Escalante A."/>
            <person name="Mullikin J."/>
            <person name="Saul A."/>
            <person name="Guigo R."/>
            <person name="Camara F."/>
            <person name="Young S.K."/>
            <person name="Zeng Q."/>
            <person name="Gargeya S."/>
            <person name="Fitzgerald M."/>
            <person name="Haas B."/>
            <person name="Abouelleil A."/>
            <person name="Alvarado L."/>
            <person name="Arachchi H.M."/>
            <person name="Berlin A."/>
            <person name="Brown A."/>
            <person name="Chapman S.B."/>
            <person name="Chen Z."/>
            <person name="Dunbar C."/>
            <person name="Freedman E."/>
            <person name="Gearin G."/>
            <person name="Gellesch M."/>
            <person name="Goldberg J."/>
            <person name="Griggs A."/>
            <person name="Gujja S."/>
            <person name="Heiman D."/>
            <person name="Howarth C."/>
            <person name="Larson L."/>
            <person name="Lui A."/>
            <person name="MacDonald P.J.P."/>
            <person name="Montmayeur A."/>
            <person name="Murphy C."/>
            <person name="Neiman D."/>
            <person name="Pearson M."/>
            <person name="Priest M."/>
            <person name="Roberts A."/>
            <person name="Saif S."/>
            <person name="Shea T."/>
            <person name="Shenoy N."/>
            <person name="Sisk P."/>
            <person name="Stolte C."/>
            <person name="Sykes S."/>
            <person name="Wortman J."/>
            <person name="Nusbaum C."/>
            <person name="Birren B."/>
        </authorList>
    </citation>
    <scope>NUCLEOTIDE SEQUENCE [LARGE SCALE GENOMIC DNA]</scope>
    <source>
        <strain evidence="2 3">North Korean</strain>
    </source>
</reference>
<evidence type="ECO:0008006" key="4">
    <source>
        <dbReference type="Google" id="ProtNLM"/>
    </source>
</evidence>
<gene>
    <name evidence="2" type="ORF">PVNG_05600</name>
</gene>
<keyword evidence="1" id="KW-1133">Transmembrane helix</keyword>
<sequence length="328" mass="38870">FNILKVFPLYDFYYKLHSEVTKATTEEGRCKVCSVSLTLATTEGTKLLELCQKFCYILLNFEERKTIYENIHSHDLCPFTSYWLYDQVTKIPNFSSLSSKFYLLLTQISKNSNSKIKDCSLENYRIDKIKFTNKKILYEFLHIYDGIRKKLNSQEDDSNIHLYCKHIKENFRYYNIIKESCKSKDTCEYNDEYIQFKNKFKDPEVLKLIYEKCDFEKTSCEHNSNGDDDVPCLREKGYSFLYLIFGNDADDIINILFKATTISAPILAFFVILFKFTPLGKSLNKIKQERKKNGHKKKEENIQEYMKNYAEYVDSEMKNRVHLGYHAT</sequence>
<proteinExistence type="predicted"/>
<dbReference type="Proteomes" id="UP000053239">
    <property type="component" value="Unassembled WGS sequence"/>
</dbReference>
<feature type="transmembrane region" description="Helical" evidence="1">
    <location>
        <begin position="255"/>
        <end position="277"/>
    </location>
</feature>
<accession>A0A0J9U3L8</accession>
<feature type="non-terminal residue" evidence="2">
    <location>
        <position position="1"/>
    </location>
</feature>
<dbReference type="AlphaFoldDB" id="A0A0J9U3L8"/>
<keyword evidence="1" id="KW-0812">Transmembrane</keyword>
<organism evidence="2 3">
    <name type="scientific">Plasmodium vivax North Korean</name>
    <dbReference type="NCBI Taxonomy" id="1035514"/>
    <lineage>
        <taxon>Eukaryota</taxon>
        <taxon>Sar</taxon>
        <taxon>Alveolata</taxon>
        <taxon>Apicomplexa</taxon>
        <taxon>Aconoidasida</taxon>
        <taxon>Haemosporida</taxon>
        <taxon>Plasmodiidae</taxon>
        <taxon>Plasmodium</taxon>
        <taxon>Plasmodium (Plasmodium)</taxon>
    </lineage>
</organism>